<keyword evidence="3 6" id="KW-0732">Signal</keyword>
<accession>A0ABS8XYP1</accession>
<keyword evidence="8" id="KW-1185">Reference proteome</keyword>
<evidence type="ECO:0000313" key="7">
    <source>
        <dbReference type="EMBL" id="MCE4555957.1"/>
    </source>
</evidence>
<proteinExistence type="inferred from homology"/>
<feature type="chain" id="PRO_5046899349" evidence="6">
    <location>
        <begin position="21"/>
        <end position="269"/>
    </location>
</feature>
<dbReference type="PANTHER" id="PTHR38776">
    <property type="entry name" value="MLTA-INTERACTING PROTEIN-RELATED"/>
    <property type="match status" value="1"/>
</dbReference>
<evidence type="ECO:0000313" key="8">
    <source>
        <dbReference type="Proteomes" id="UP001200741"/>
    </source>
</evidence>
<dbReference type="RefSeq" id="WP_233373006.1">
    <property type="nucleotide sequence ID" value="NZ_JAJTWU010000006.1"/>
</dbReference>
<dbReference type="PANTHER" id="PTHR38776:SF1">
    <property type="entry name" value="MLTA-INTERACTING PROTEIN-RELATED"/>
    <property type="match status" value="1"/>
</dbReference>
<dbReference type="Proteomes" id="UP001200741">
    <property type="component" value="Unassembled WGS sequence"/>
</dbReference>
<evidence type="ECO:0000256" key="3">
    <source>
        <dbReference type="ARBA" id="ARBA00022729"/>
    </source>
</evidence>
<evidence type="ECO:0000256" key="2">
    <source>
        <dbReference type="ARBA" id="ARBA00005722"/>
    </source>
</evidence>
<evidence type="ECO:0000256" key="4">
    <source>
        <dbReference type="ARBA" id="ARBA00023136"/>
    </source>
</evidence>
<comment type="similarity">
    <text evidence="2">Belongs to the MipA/OmpV family.</text>
</comment>
<reference evidence="7 8" key="1">
    <citation type="submission" date="2021-12" db="EMBL/GenBank/DDBJ databases">
        <title>Genome seq of P8.</title>
        <authorList>
            <person name="Seo T."/>
        </authorList>
    </citation>
    <scope>NUCLEOTIDE SEQUENCE [LARGE SCALE GENOMIC DNA]</scope>
    <source>
        <strain evidence="7 8">P8</strain>
    </source>
</reference>
<sequence length="269" mass="28250">MRPARLLSTLALACTAAAQAEPPAAETPPVRYLLGVGVVSQPEYDGSGARQNKLKPLWAVRFGRVRISTSGAGGLLGFGQEESAGGASTQFVDNEKVRAGIALRVDSGRKSGDAGTTRGLPDVKRTLRARLYASYSLTRDLTLNGSLSQDLIGRRGGMTLGADVGWRFYRSPTLEWTTGFGVSAGNAQNLRSYFGVPESAVEASGKPAYEPGAGLRDVHAGIGFIRPITKHWLAYGSVGASRLLGPAADSPLTQNLSGYSAAVGIAWRN</sequence>
<feature type="signal peptide" evidence="6">
    <location>
        <begin position="1"/>
        <end position="20"/>
    </location>
</feature>
<comment type="caution">
    <text evidence="7">The sequence shown here is derived from an EMBL/GenBank/DDBJ whole genome shotgun (WGS) entry which is preliminary data.</text>
</comment>
<comment type="subcellular location">
    <subcellularLocation>
        <location evidence="1">Cell outer membrane</location>
    </subcellularLocation>
</comment>
<gene>
    <name evidence="7" type="ORF">LXT13_16245</name>
</gene>
<organism evidence="7 8">
    <name type="scientific">Pelomonas cellulosilytica</name>
    <dbReference type="NCBI Taxonomy" id="2906762"/>
    <lineage>
        <taxon>Bacteria</taxon>
        <taxon>Pseudomonadati</taxon>
        <taxon>Pseudomonadota</taxon>
        <taxon>Betaproteobacteria</taxon>
        <taxon>Burkholderiales</taxon>
        <taxon>Sphaerotilaceae</taxon>
        <taxon>Roseateles</taxon>
    </lineage>
</organism>
<name>A0ABS8XYP1_9BURK</name>
<evidence type="ECO:0000256" key="6">
    <source>
        <dbReference type="SAM" id="SignalP"/>
    </source>
</evidence>
<evidence type="ECO:0000256" key="5">
    <source>
        <dbReference type="ARBA" id="ARBA00023237"/>
    </source>
</evidence>
<evidence type="ECO:0000256" key="1">
    <source>
        <dbReference type="ARBA" id="ARBA00004442"/>
    </source>
</evidence>
<keyword evidence="4" id="KW-0472">Membrane</keyword>
<protein>
    <submittedName>
        <fullName evidence="7">MipA/OmpV family protein</fullName>
    </submittedName>
</protein>
<dbReference type="Pfam" id="PF06629">
    <property type="entry name" value="MipA"/>
    <property type="match status" value="1"/>
</dbReference>
<dbReference type="InterPro" id="IPR010583">
    <property type="entry name" value="MipA"/>
</dbReference>
<keyword evidence="5" id="KW-0998">Cell outer membrane</keyword>
<dbReference type="EMBL" id="JAJTWU010000006">
    <property type="protein sequence ID" value="MCE4555957.1"/>
    <property type="molecule type" value="Genomic_DNA"/>
</dbReference>